<evidence type="ECO:0000256" key="1">
    <source>
        <dbReference type="ARBA" id="ARBA00004167"/>
    </source>
</evidence>
<evidence type="ECO:0000313" key="7">
    <source>
        <dbReference type="EMBL" id="WCL54428.1"/>
    </source>
</evidence>
<dbReference type="GO" id="GO:0055085">
    <property type="term" value="P:transmembrane transport"/>
    <property type="evidence" value="ECO:0007669"/>
    <property type="project" value="InterPro"/>
</dbReference>
<evidence type="ECO:0000256" key="5">
    <source>
        <dbReference type="SAM" id="SignalP"/>
    </source>
</evidence>
<comment type="subcellular location">
    <subcellularLocation>
        <location evidence="1">Membrane</location>
        <topology evidence="1">Single-pass membrane protein</topology>
    </subcellularLocation>
</comment>
<keyword evidence="4" id="KW-0472">Membrane</keyword>
<dbReference type="Proteomes" id="UP001217500">
    <property type="component" value="Chromosome"/>
</dbReference>
<dbReference type="RefSeq" id="WP_289504147.1">
    <property type="nucleotide sequence ID" value="NZ_CP116805.1"/>
</dbReference>
<dbReference type="Gene3D" id="3.30.1150.10">
    <property type="match status" value="1"/>
</dbReference>
<evidence type="ECO:0000256" key="3">
    <source>
        <dbReference type="ARBA" id="ARBA00022989"/>
    </source>
</evidence>
<name>A0AAE9XNR7_9PROT</name>
<sequence>MIAKFKNIATVAVAAALLGSTVSFAAAAKDMNDWRREVVSEISKKQTYPRSALSAEIEGKAKVRLTVAPDGAITASEIIEPTGQQVLDDEIPQLINRLNPLPSLPEGQAALTFVLPLTWSLD</sequence>
<gene>
    <name evidence="7" type="ORF">PH603_01480</name>
</gene>
<keyword evidence="2" id="KW-0812">Transmembrane</keyword>
<reference evidence="7" key="1">
    <citation type="submission" date="2023-01" db="EMBL/GenBank/DDBJ databases">
        <title>The genome sequence of Kordiimonadaceae bacterium 6D33.</title>
        <authorList>
            <person name="Liu Y."/>
        </authorList>
    </citation>
    <scope>NUCLEOTIDE SEQUENCE</scope>
    <source>
        <strain evidence="7">6D33</strain>
    </source>
</reference>
<dbReference type="KEGG" id="gso:PH603_01480"/>
<accession>A0AAE9XNR7</accession>
<feature type="domain" description="TonB C-terminal" evidence="6">
    <location>
        <begin position="33"/>
        <end position="122"/>
    </location>
</feature>
<organism evidence="7 8">
    <name type="scientific">Gimibacter soli</name>
    <dbReference type="NCBI Taxonomy" id="3024400"/>
    <lineage>
        <taxon>Bacteria</taxon>
        <taxon>Pseudomonadati</taxon>
        <taxon>Pseudomonadota</taxon>
        <taxon>Alphaproteobacteria</taxon>
        <taxon>Kordiimonadales</taxon>
        <taxon>Temperatibacteraceae</taxon>
        <taxon>Gimibacter</taxon>
    </lineage>
</organism>
<dbReference type="NCBIfam" id="TIGR01352">
    <property type="entry name" value="tonB_Cterm"/>
    <property type="match status" value="1"/>
</dbReference>
<dbReference type="Pfam" id="PF03544">
    <property type="entry name" value="TonB_C"/>
    <property type="match status" value="1"/>
</dbReference>
<dbReference type="SUPFAM" id="SSF74653">
    <property type="entry name" value="TolA/TonB C-terminal domain"/>
    <property type="match status" value="1"/>
</dbReference>
<keyword evidence="8" id="KW-1185">Reference proteome</keyword>
<protein>
    <submittedName>
        <fullName evidence="7">TonB family protein</fullName>
    </submittedName>
</protein>
<dbReference type="PROSITE" id="PS52015">
    <property type="entry name" value="TONB_CTD"/>
    <property type="match status" value="1"/>
</dbReference>
<keyword evidence="3" id="KW-1133">Transmembrane helix</keyword>
<evidence type="ECO:0000313" key="8">
    <source>
        <dbReference type="Proteomes" id="UP001217500"/>
    </source>
</evidence>
<evidence type="ECO:0000256" key="2">
    <source>
        <dbReference type="ARBA" id="ARBA00022692"/>
    </source>
</evidence>
<feature type="chain" id="PRO_5041955696" evidence="5">
    <location>
        <begin position="26"/>
        <end position="122"/>
    </location>
</feature>
<dbReference type="AlphaFoldDB" id="A0AAE9XNR7"/>
<evidence type="ECO:0000256" key="4">
    <source>
        <dbReference type="ARBA" id="ARBA00023136"/>
    </source>
</evidence>
<feature type="signal peptide" evidence="5">
    <location>
        <begin position="1"/>
        <end position="25"/>
    </location>
</feature>
<dbReference type="InterPro" id="IPR006260">
    <property type="entry name" value="TonB/TolA_C"/>
</dbReference>
<dbReference type="EMBL" id="CP116805">
    <property type="protein sequence ID" value="WCL54428.1"/>
    <property type="molecule type" value="Genomic_DNA"/>
</dbReference>
<dbReference type="InterPro" id="IPR037682">
    <property type="entry name" value="TonB_C"/>
</dbReference>
<keyword evidence="5" id="KW-0732">Signal</keyword>
<proteinExistence type="predicted"/>
<dbReference type="GO" id="GO:0016020">
    <property type="term" value="C:membrane"/>
    <property type="evidence" value="ECO:0007669"/>
    <property type="project" value="UniProtKB-SubCell"/>
</dbReference>
<evidence type="ECO:0000259" key="6">
    <source>
        <dbReference type="PROSITE" id="PS52015"/>
    </source>
</evidence>